<keyword evidence="2" id="KW-1133">Transmembrane helix</keyword>
<feature type="transmembrane region" description="Helical" evidence="2">
    <location>
        <begin position="224"/>
        <end position="243"/>
    </location>
</feature>
<dbReference type="InterPro" id="IPR029058">
    <property type="entry name" value="AB_hydrolase_fold"/>
</dbReference>
<dbReference type="OrthoDB" id="334507at2"/>
<dbReference type="Pfam" id="PF05990">
    <property type="entry name" value="DUF900"/>
    <property type="match status" value="1"/>
</dbReference>
<sequence length="582" mass="62266">MLPAQLDPARPESAPTGVRFSHRVTRDLVLLALLVVTGCSGERGGQAMGEPEAHAPEAHAPEAQIEAIQPAPEVDSDVRLAREAPPASAAVPPTIDRGARKSADPVFQSDSEPSMAFSSEMVPRSLSEPPPPPPMAARVAEPAPTDPIATGPFASLPAGASHDADRAFATVAVYYATDRQRDSLALSDYNVSGNRDALVLLGGSSIVFLALAGFGVLRRRPQAALGFSAFGVVSALAASAVLLSGTANIEKHGVTYSADRGTLVKGIAEVTVPDTHQRGMVERPSLLRFEIREDQREHVVLTSAIELSDSDFQRRLAETVALSPSQDLLVFIHGYNVDFQSAIRRTAQIAVDLPFEGVPVCYSWPSQGTLLGYTVDENNAAWTQTHLKQFLLDLAHQSGARSINVVAHSMGNRPTTGALVEIGWQQRQTDSQPSALFDRVVLAAPDVDADRFRRDLAPALTSVAEHVTLYASSDDQALIASKQVHGYPRAGESGDDIVVVPGVETIDVSGIDLSLLGHSYYGDAPSMLQDLYQLVRNRLPATQRPQLVPRPLGALTYWQLIGQPSGQHRFSAEPSPIDSPIK</sequence>
<dbReference type="AlphaFoldDB" id="A0A518HQ14"/>
<evidence type="ECO:0000256" key="1">
    <source>
        <dbReference type="SAM" id="MobiDB-lite"/>
    </source>
</evidence>
<dbReference type="PANTHER" id="PTHR36513:SF1">
    <property type="entry name" value="TRANSMEMBRANE PROTEIN"/>
    <property type="match status" value="1"/>
</dbReference>
<proteinExistence type="predicted"/>
<protein>
    <recommendedName>
        <fullName evidence="5">Alpha/beta hydrolase family protein</fullName>
    </recommendedName>
</protein>
<feature type="transmembrane region" description="Helical" evidence="2">
    <location>
        <begin position="197"/>
        <end position="217"/>
    </location>
</feature>
<dbReference type="PANTHER" id="PTHR36513">
    <property type="entry name" value="ABC TRANSMEMBRANE TYPE-1 DOMAIN-CONTAINING PROTEIN"/>
    <property type="match status" value="1"/>
</dbReference>
<organism evidence="3 4">
    <name type="scientific">Stieleria neptunia</name>
    <dbReference type="NCBI Taxonomy" id="2527979"/>
    <lineage>
        <taxon>Bacteria</taxon>
        <taxon>Pseudomonadati</taxon>
        <taxon>Planctomycetota</taxon>
        <taxon>Planctomycetia</taxon>
        <taxon>Pirellulales</taxon>
        <taxon>Pirellulaceae</taxon>
        <taxon>Stieleria</taxon>
    </lineage>
</organism>
<evidence type="ECO:0008006" key="5">
    <source>
        <dbReference type="Google" id="ProtNLM"/>
    </source>
</evidence>
<evidence type="ECO:0000313" key="4">
    <source>
        <dbReference type="Proteomes" id="UP000319004"/>
    </source>
</evidence>
<accession>A0A518HQ14</accession>
<feature type="region of interest" description="Disordered" evidence="1">
    <location>
        <begin position="83"/>
        <end position="138"/>
    </location>
</feature>
<gene>
    <name evidence="3" type="ORF">Enr13x_27850</name>
</gene>
<keyword evidence="4" id="KW-1185">Reference proteome</keyword>
<reference evidence="3 4" key="1">
    <citation type="submission" date="2019-03" db="EMBL/GenBank/DDBJ databases">
        <title>Deep-cultivation of Planctomycetes and their phenomic and genomic characterization uncovers novel biology.</title>
        <authorList>
            <person name="Wiegand S."/>
            <person name="Jogler M."/>
            <person name="Boedeker C."/>
            <person name="Pinto D."/>
            <person name="Vollmers J."/>
            <person name="Rivas-Marin E."/>
            <person name="Kohn T."/>
            <person name="Peeters S.H."/>
            <person name="Heuer A."/>
            <person name="Rast P."/>
            <person name="Oberbeckmann S."/>
            <person name="Bunk B."/>
            <person name="Jeske O."/>
            <person name="Meyerdierks A."/>
            <person name="Storesund J.E."/>
            <person name="Kallscheuer N."/>
            <person name="Luecker S."/>
            <person name="Lage O.M."/>
            <person name="Pohl T."/>
            <person name="Merkel B.J."/>
            <person name="Hornburger P."/>
            <person name="Mueller R.-W."/>
            <person name="Bruemmer F."/>
            <person name="Labrenz M."/>
            <person name="Spormann A.M."/>
            <person name="Op den Camp H."/>
            <person name="Overmann J."/>
            <person name="Amann R."/>
            <person name="Jetten M.S.M."/>
            <person name="Mascher T."/>
            <person name="Medema M.H."/>
            <person name="Devos D.P."/>
            <person name="Kaster A.-K."/>
            <person name="Ovreas L."/>
            <person name="Rohde M."/>
            <person name="Galperin M.Y."/>
            <person name="Jogler C."/>
        </authorList>
    </citation>
    <scope>NUCLEOTIDE SEQUENCE [LARGE SCALE GENOMIC DNA]</scope>
    <source>
        <strain evidence="3 4">Enr13</strain>
    </source>
</reference>
<dbReference type="Proteomes" id="UP000319004">
    <property type="component" value="Chromosome"/>
</dbReference>
<keyword evidence="2" id="KW-0812">Transmembrane</keyword>
<evidence type="ECO:0000256" key="2">
    <source>
        <dbReference type="SAM" id="Phobius"/>
    </source>
</evidence>
<dbReference type="Gene3D" id="3.40.50.1820">
    <property type="entry name" value="alpha/beta hydrolase"/>
    <property type="match status" value="1"/>
</dbReference>
<dbReference type="EMBL" id="CP037423">
    <property type="protein sequence ID" value="QDV42934.1"/>
    <property type="molecule type" value="Genomic_DNA"/>
</dbReference>
<dbReference type="SUPFAM" id="SSF53474">
    <property type="entry name" value="alpha/beta-Hydrolases"/>
    <property type="match status" value="1"/>
</dbReference>
<name>A0A518HQ14_9BACT</name>
<dbReference type="InterPro" id="IPR010297">
    <property type="entry name" value="DUF900_hydrolase"/>
</dbReference>
<dbReference type="RefSeq" id="WP_145386682.1">
    <property type="nucleotide sequence ID" value="NZ_CP037423.1"/>
</dbReference>
<keyword evidence="2" id="KW-0472">Membrane</keyword>
<dbReference type="KEGG" id="snep:Enr13x_27850"/>
<evidence type="ECO:0000313" key="3">
    <source>
        <dbReference type="EMBL" id="QDV42934.1"/>
    </source>
</evidence>